<dbReference type="Pfam" id="PF00034">
    <property type="entry name" value="Cytochrom_C"/>
    <property type="match status" value="1"/>
</dbReference>
<dbReference type="Pfam" id="PF03150">
    <property type="entry name" value="CCP_MauG"/>
    <property type="match status" value="1"/>
</dbReference>
<dbReference type="InterPro" id="IPR009056">
    <property type="entry name" value="Cyt_c-like_dom"/>
</dbReference>
<dbReference type="GO" id="GO:0042597">
    <property type="term" value="C:periplasmic space"/>
    <property type="evidence" value="ECO:0007669"/>
    <property type="project" value="UniProtKB-SubCell"/>
</dbReference>
<dbReference type="PANTHER" id="PTHR30600:SF10">
    <property type="entry name" value="BLL6722 PROTEIN"/>
    <property type="match status" value="1"/>
</dbReference>
<feature type="binding site" description="axial binding residue" evidence="9">
    <location>
        <position position="223"/>
    </location>
    <ligand>
        <name>heme c</name>
        <dbReference type="ChEBI" id="CHEBI:61717"/>
        <label>2</label>
    </ligand>
    <ligandPart>
        <name>Fe</name>
        <dbReference type="ChEBI" id="CHEBI:18248"/>
    </ligandPart>
</feature>
<dbReference type="Proteomes" id="UP000260644">
    <property type="component" value="Unassembled WGS sequence"/>
</dbReference>
<organism evidence="11 12">
    <name type="scientific">Chitinophaga silvatica</name>
    <dbReference type="NCBI Taxonomy" id="2282649"/>
    <lineage>
        <taxon>Bacteria</taxon>
        <taxon>Pseudomonadati</taxon>
        <taxon>Bacteroidota</taxon>
        <taxon>Chitinophagia</taxon>
        <taxon>Chitinophagales</taxon>
        <taxon>Chitinophagaceae</taxon>
        <taxon>Chitinophaga</taxon>
    </lineage>
</organism>
<feature type="binding site" description="covalent" evidence="8">
    <location>
        <position position="74"/>
    </location>
    <ligand>
        <name>heme c</name>
        <dbReference type="ChEBI" id="CHEBI:61717"/>
        <label>1</label>
    </ligand>
</feature>
<dbReference type="PROSITE" id="PS51007">
    <property type="entry name" value="CYTC"/>
    <property type="match status" value="1"/>
</dbReference>
<comment type="cofactor">
    <cofactor evidence="8">
        <name>heme</name>
        <dbReference type="ChEBI" id="CHEBI:30413"/>
    </cofactor>
    <text evidence="8">Binds 2 heme groups.</text>
</comment>
<evidence type="ECO:0000256" key="6">
    <source>
        <dbReference type="ARBA" id="ARBA00023002"/>
    </source>
</evidence>
<dbReference type="Gene3D" id="1.10.760.10">
    <property type="entry name" value="Cytochrome c-like domain"/>
    <property type="match status" value="2"/>
</dbReference>
<dbReference type="PIRSF" id="PIRSF000294">
    <property type="entry name" value="Cytochrome-c_peroxidase"/>
    <property type="match status" value="1"/>
</dbReference>
<dbReference type="InterPro" id="IPR051395">
    <property type="entry name" value="Cytochrome_c_Peroxidase/MauG"/>
</dbReference>
<keyword evidence="11" id="KW-0575">Peroxidase</keyword>
<gene>
    <name evidence="11" type="ORF">DVR12_02855</name>
</gene>
<keyword evidence="6" id="KW-0560">Oxidoreductase</keyword>
<evidence type="ECO:0000256" key="9">
    <source>
        <dbReference type="PIRSR" id="PIRSR000294-2"/>
    </source>
</evidence>
<comment type="PTM">
    <text evidence="8">Binds 2 heme groups per subunit.</text>
</comment>
<evidence type="ECO:0000256" key="3">
    <source>
        <dbReference type="ARBA" id="ARBA00022723"/>
    </source>
</evidence>
<dbReference type="PANTHER" id="PTHR30600">
    <property type="entry name" value="CYTOCHROME C PEROXIDASE-RELATED"/>
    <property type="match status" value="1"/>
</dbReference>
<evidence type="ECO:0000256" key="7">
    <source>
        <dbReference type="ARBA" id="ARBA00023004"/>
    </source>
</evidence>
<dbReference type="EMBL" id="QPMM01000001">
    <property type="protein sequence ID" value="RFS26741.1"/>
    <property type="molecule type" value="Genomic_DNA"/>
</dbReference>
<dbReference type="GO" id="GO:0004130">
    <property type="term" value="F:cytochrome-c peroxidase activity"/>
    <property type="evidence" value="ECO:0007669"/>
    <property type="project" value="TreeGrafter"/>
</dbReference>
<evidence type="ECO:0000256" key="1">
    <source>
        <dbReference type="ARBA" id="ARBA00004418"/>
    </source>
</evidence>
<accession>A0A3E1YH71</accession>
<reference evidence="11 12" key="1">
    <citation type="submission" date="2018-07" db="EMBL/GenBank/DDBJ databases">
        <title>Chitinophaga K2CV101002-2 sp. nov., isolated from a monsoon evergreen broad-leaved forest soil.</title>
        <authorList>
            <person name="Lv Y."/>
        </authorList>
    </citation>
    <scope>NUCLEOTIDE SEQUENCE [LARGE SCALE GENOMIC DNA]</scope>
    <source>
        <strain evidence="11 12">GDMCC 1.1288</strain>
    </source>
</reference>
<dbReference type="GO" id="GO:0046872">
    <property type="term" value="F:metal ion binding"/>
    <property type="evidence" value="ECO:0007669"/>
    <property type="project" value="UniProtKB-KW"/>
</dbReference>
<feature type="binding site" description="covalent" evidence="8">
    <location>
        <position position="219"/>
    </location>
    <ligand>
        <name>heme c</name>
        <dbReference type="ChEBI" id="CHEBI:61717"/>
        <label>2</label>
    </ligand>
</feature>
<protein>
    <submittedName>
        <fullName evidence="11">Cytochrome-c peroxidase</fullName>
    </submittedName>
</protein>
<keyword evidence="4" id="KW-0732">Signal</keyword>
<dbReference type="GO" id="GO:0009055">
    <property type="term" value="F:electron transfer activity"/>
    <property type="evidence" value="ECO:0007669"/>
    <property type="project" value="InterPro"/>
</dbReference>
<dbReference type="InterPro" id="IPR004852">
    <property type="entry name" value="Di-haem_cyt_c_peroxidsae"/>
</dbReference>
<dbReference type="GO" id="GO:0020037">
    <property type="term" value="F:heme binding"/>
    <property type="evidence" value="ECO:0007669"/>
    <property type="project" value="InterPro"/>
</dbReference>
<evidence type="ECO:0000259" key="10">
    <source>
        <dbReference type="PROSITE" id="PS51007"/>
    </source>
</evidence>
<keyword evidence="7 9" id="KW-0408">Iron</keyword>
<comment type="caution">
    <text evidence="11">The sequence shown here is derived from an EMBL/GenBank/DDBJ whole genome shotgun (WGS) entry which is preliminary data.</text>
</comment>
<keyword evidence="2 8" id="KW-0349">Heme</keyword>
<name>A0A3E1YH71_9BACT</name>
<dbReference type="OrthoDB" id="9805202at2"/>
<proteinExistence type="predicted"/>
<feature type="binding site" description="covalent" evidence="8">
    <location>
        <position position="77"/>
    </location>
    <ligand>
        <name>heme c</name>
        <dbReference type="ChEBI" id="CHEBI:61717"/>
        <label>1</label>
    </ligand>
</feature>
<evidence type="ECO:0000256" key="5">
    <source>
        <dbReference type="ARBA" id="ARBA00022764"/>
    </source>
</evidence>
<evidence type="ECO:0000256" key="8">
    <source>
        <dbReference type="PIRSR" id="PIRSR000294-1"/>
    </source>
</evidence>
<evidence type="ECO:0000256" key="4">
    <source>
        <dbReference type="ARBA" id="ARBA00022729"/>
    </source>
</evidence>
<keyword evidence="5" id="KW-0574">Periplasm</keyword>
<dbReference type="AlphaFoldDB" id="A0A3E1YH71"/>
<evidence type="ECO:0000256" key="2">
    <source>
        <dbReference type="ARBA" id="ARBA00022617"/>
    </source>
</evidence>
<feature type="domain" description="Cytochrome c" evidence="10">
    <location>
        <begin position="206"/>
        <end position="337"/>
    </location>
</feature>
<dbReference type="SUPFAM" id="SSF46626">
    <property type="entry name" value="Cytochrome c"/>
    <property type="match status" value="2"/>
</dbReference>
<comment type="subcellular location">
    <subcellularLocation>
        <location evidence="1">Periplasm</location>
    </subcellularLocation>
</comment>
<feature type="binding site" description="covalent" evidence="8">
    <location>
        <position position="222"/>
    </location>
    <ligand>
        <name>heme c</name>
        <dbReference type="ChEBI" id="CHEBI:61717"/>
        <label>2</label>
    </ligand>
</feature>
<dbReference type="InterPro" id="IPR026259">
    <property type="entry name" value="MauG/Cytc_peroxidase"/>
</dbReference>
<evidence type="ECO:0000313" key="12">
    <source>
        <dbReference type="Proteomes" id="UP000260644"/>
    </source>
</evidence>
<sequence>MRQYTFILYVLGMLIFSCKKANIIPEPQAYRLEVPADFPGVPVFADNVMSRQGVELGRMLFYDKRLSGNNQISCASCHHQSLAFSDGLALSTQGFSGKQLPRSAPALMNLAWENNGLFWDGGSTNLESQAFGPLTNEDEMHQNLEELVYELQQIPAYVKKFKAVFGDDIKTGYIAMALAQFQRTLVTGNAPYDRYRRGEPGAEITAQQKIGLALFQQHCATCHAGVLFTDNEYHNNGIDADFTNDALEGLFLGRFRITYNLADLGKFKTPTLRNIALTAPYMHDGRFKDLAAVLQHYADGVKRSATTDAKLYTNGQPGLRLSKAEQENIIAFLQTLTDDTFINNRAFSEPALP</sequence>
<dbReference type="RefSeq" id="WP_116973932.1">
    <property type="nucleotide sequence ID" value="NZ_QPMM01000001.1"/>
</dbReference>
<feature type="binding site" description="axial binding residue" evidence="9">
    <location>
        <position position="78"/>
    </location>
    <ligand>
        <name>heme c</name>
        <dbReference type="ChEBI" id="CHEBI:61717"/>
        <label>1</label>
    </ligand>
    <ligandPart>
        <name>Fe</name>
        <dbReference type="ChEBI" id="CHEBI:18248"/>
    </ligandPart>
</feature>
<dbReference type="InterPro" id="IPR036909">
    <property type="entry name" value="Cyt_c-like_dom_sf"/>
</dbReference>
<dbReference type="PROSITE" id="PS51257">
    <property type="entry name" value="PROKAR_LIPOPROTEIN"/>
    <property type="match status" value="1"/>
</dbReference>
<keyword evidence="3 9" id="KW-0479">Metal-binding</keyword>
<evidence type="ECO:0000313" key="11">
    <source>
        <dbReference type="EMBL" id="RFS26741.1"/>
    </source>
</evidence>
<keyword evidence="12" id="KW-1185">Reference proteome</keyword>